<dbReference type="Gene3D" id="1.20.1250.20">
    <property type="entry name" value="MFS general substrate transporter like domains"/>
    <property type="match status" value="1"/>
</dbReference>
<sequence>MLSRIRNWLRKDDLPGGYELLPASGADHDQRAHHLATLPHVPAPIPPASYAIALVEFAERASYYGVGGVFTNFIQRPLPPGGNGAGAPAEGSEATPGALGRGLQVSTALTGLFTLLAFTTPLLGGALADMRWGKFKTIVIGTAIAGIAHVVLVYAALPSVLQANMAFFPFLVSLLLLGGSTGLIKANIAPLMAEQYTPEGDYLATLASGDKVIVDREATIQRIMSSYYHSINLGAFAAIASTFAEKYVGFWLAYLIPGAIFLLMPPILYAVYPHLAPAPPPSSSPLVDAYHLARRAVAAKPGDERGEREHGSRDEAEAAQALEACKLFAFFAIYNIADGGLNSLMTSLAGSMTTHHPLIRRNPFAIVVSIPLLNKFVYPALEARRIAHGPVRRVVVGFILAAAGMLWCALIQWAVYHTSPCGYSATSCEEVSPLSAWLVVPAPLLAGLSESIAVVSALELAYTMSPAGLKSIVTSLFLFTQAISAGIVLIFVPVMRDPALVWPFFLTAAFTALASAGVWKRFKYLDTAAH</sequence>
<dbReference type="Pfam" id="PF00854">
    <property type="entry name" value="PTR2"/>
    <property type="match status" value="1"/>
</dbReference>
<name>A0AAF0YAU2_9TREE</name>
<evidence type="ECO:0000256" key="5">
    <source>
        <dbReference type="ARBA" id="ARBA00023136"/>
    </source>
</evidence>
<dbReference type="GeneID" id="87810058"/>
<dbReference type="GO" id="GO:0016020">
    <property type="term" value="C:membrane"/>
    <property type="evidence" value="ECO:0007669"/>
    <property type="project" value="UniProtKB-SubCell"/>
</dbReference>
<evidence type="ECO:0000313" key="8">
    <source>
        <dbReference type="Proteomes" id="UP000827549"/>
    </source>
</evidence>
<dbReference type="Proteomes" id="UP000827549">
    <property type="component" value="Chromosome 5"/>
</dbReference>
<dbReference type="PANTHER" id="PTHR11654">
    <property type="entry name" value="OLIGOPEPTIDE TRANSPORTER-RELATED"/>
    <property type="match status" value="1"/>
</dbReference>
<proteinExistence type="inferred from homology"/>
<feature type="transmembrane region" description="Helical" evidence="6">
    <location>
        <begin position="250"/>
        <end position="272"/>
    </location>
</feature>
<dbReference type="GO" id="GO:0022857">
    <property type="term" value="F:transmembrane transporter activity"/>
    <property type="evidence" value="ECO:0007669"/>
    <property type="project" value="InterPro"/>
</dbReference>
<organism evidence="7 8">
    <name type="scientific">Vanrija pseudolonga</name>
    <dbReference type="NCBI Taxonomy" id="143232"/>
    <lineage>
        <taxon>Eukaryota</taxon>
        <taxon>Fungi</taxon>
        <taxon>Dikarya</taxon>
        <taxon>Basidiomycota</taxon>
        <taxon>Agaricomycotina</taxon>
        <taxon>Tremellomycetes</taxon>
        <taxon>Trichosporonales</taxon>
        <taxon>Trichosporonaceae</taxon>
        <taxon>Vanrija</taxon>
    </lineage>
</organism>
<dbReference type="InterPro" id="IPR036259">
    <property type="entry name" value="MFS_trans_sf"/>
</dbReference>
<gene>
    <name evidence="7" type="primary">PTR2_4</name>
    <name evidence="7" type="ORF">LOC62_05G006883</name>
</gene>
<evidence type="ECO:0000256" key="3">
    <source>
        <dbReference type="ARBA" id="ARBA00022692"/>
    </source>
</evidence>
<feature type="transmembrane region" description="Helical" evidence="6">
    <location>
        <begin position="436"/>
        <end position="460"/>
    </location>
</feature>
<dbReference type="EMBL" id="CP086718">
    <property type="protein sequence ID" value="WOO83358.1"/>
    <property type="molecule type" value="Genomic_DNA"/>
</dbReference>
<evidence type="ECO:0000256" key="2">
    <source>
        <dbReference type="ARBA" id="ARBA00005982"/>
    </source>
</evidence>
<feature type="transmembrane region" description="Helical" evidence="6">
    <location>
        <begin position="394"/>
        <end position="416"/>
    </location>
</feature>
<evidence type="ECO:0000256" key="1">
    <source>
        <dbReference type="ARBA" id="ARBA00004141"/>
    </source>
</evidence>
<dbReference type="SUPFAM" id="SSF103473">
    <property type="entry name" value="MFS general substrate transporter"/>
    <property type="match status" value="1"/>
</dbReference>
<feature type="transmembrane region" description="Helical" evidence="6">
    <location>
        <begin position="138"/>
        <end position="157"/>
    </location>
</feature>
<dbReference type="RefSeq" id="XP_062629384.1">
    <property type="nucleotide sequence ID" value="XM_062773400.1"/>
</dbReference>
<dbReference type="AlphaFoldDB" id="A0AAF0YAU2"/>
<protein>
    <submittedName>
        <fullName evidence="7">Peptide transporter PTR2</fullName>
    </submittedName>
</protein>
<keyword evidence="8" id="KW-1185">Reference proteome</keyword>
<dbReference type="InterPro" id="IPR000109">
    <property type="entry name" value="POT_fam"/>
</dbReference>
<evidence type="ECO:0000313" key="7">
    <source>
        <dbReference type="EMBL" id="WOO83358.1"/>
    </source>
</evidence>
<reference evidence="7" key="1">
    <citation type="submission" date="2023-10" db="EMBL/GenBank/DDBJ databases">
        <authorList>
            <person name="Noh H."/>
        </authorList>
    </citation>
    <scope>NUCLEOTIDE SEQUENCE</scope>
    <source>
        <strain evidence="7">DUCC4014</strain>
    </source>
</reference>
<comment type="similarity">
    <text evidence="2">Belongs to the major facilitator superfamily. Proton-dependent oligopeptide transporter (POT/PTR) (TC 2.A.17) family.</text>
</comment>
<accession>A0AAF0YAU2</accession>
<feature type="transmembrane region" description="Helical" evidence="6">
    <location>
        <begin position="163"/>
        <end position="184"/>
    </location>
</feature>
<feature type="transmembrane region" description="Helical" evidence="6">
    <location>
        <begin position="500"/>
        <end position="519"/>
    </location>
</feature>
<comment type="subcellular location">
    <subcellularLocation>
        <location evidence="1">Membrane</location>
        <topology evidence="1">Multi-pass membrane protein</topology>
    </subcellularLocation>
</comment>
<evidence type="ECO:0000256" key="4">
    <source>
        <dbReference type="ARBA" id="ARBA00022989"/>
    </source>
</evidence>
<feature type="transmembrane region" description="Helical" evidence="6">
    <location>
        <begin position="226"/>
        <end position="244"/>
    </location>
</feature>
<keyword evidence="4 6" id="KW-1133">Transmembrane helix</keyword>
<evidence type="ECO:0000256" key="6">
    <source>
        <dbReference type="SAM" id="Phobius"/>
    </source>
</evidence>
<keyword evidence="3 6" id="KW-0812">Transmembrane</keyword>
<keyword evidence="5 6" id="KW-0472">Membrane</keyword>
<feature type="transmembrane region" description="Helical" evidence="6">
    <location>
        <begin position="472"/>
        <end position="494"/>
    </location>
</feature>